<dbReference type="InParanoid" id="A0A0R0I626"/>
<dbReference type="InterPro" id="IPR007527">
    <property type="entry name" value="Znf_SWIM"/>
</dbReference>
<keyword evidence="3 5" id="KW-0863">Zinc-finger</keyword>
<reference evidence="8" key="3">
    <citation type="submission" date="2018-07" db="EMBL/GenBank/DDBJ databases">
        <title>WGS assembly of Glycine max.</title>
        <authorList>
            <person name="Schmutz J."/>
            <person name="Cannon S."/>
            <person name="Schlueter J."/>
            <person name="Ma J."/>
            <person name="Mitros T."/>
            <person name="Nelson W."/>
            <person name="Hyten D."/>
            <person name="Song Q."/>
            <person name="Thelen J."/>
            <person name="Cheng J."/>
            <person name="Xu D."/>
            <person name="Hellsten U."/>
            <person name="May G."/>
            <person name="Yu Y."/>
            <person name="Sakurai T."/>
            <person name="Umezawa T."/>
            <person name="Bhattacharyya M."/>
            <person name="Sandhu D."/>
            <person name="Valliyodan B."/>
            <person name="Lindquist E."/>
            <person name="Peto M."/>
            <person name="Grant D."/>
            <person name="Shu S."/>
            <person name="Goodstein D."/>
            <person name="Barry K."/>
            <person name="Futrell-Griggs M."/>
            <person name="Abernathy B."/>
            <person name="Du J."/>
            <person name="Tian Z."/>
            <person name="Zhu L."/>
            <person name="Gill N."/>
            <person name="Joshi T."/>
            <person name="Libault M."/>
            <person name="Sethuraman A."/>
            <person name="Zhang X."/>
            <person name="Shinozaki K."/>
            <person name="Nguyen H."/>
            <person name="Wing R."/>
            <person name="Cregan P."/>
            <person name="Specht J."/>
            <person name="Grimwood J."/>
            <person name="Rokhsar D."/>
            <person name="Stacey G."/>
            <person name="Shoemaker R."/>
            <person name="Jackson S."/>
        </authorList>
    </citation>
    <scope>NUCLEOTIDE SEQUENCE</scope>
    <source>
        <tissue evidence="8">Callus</tissue>
    </source>
</reference>
<dbReference type="PANTHER" id="PTHR31669:SF306">
    <property type="entry name" value="PROTEIN FAR1-RELATED SEQUENCE"/>
    <property type="match status" value="1"/>
</dbReference>
<evidence type="ECO:0000256" key="3">
    <source>
        <dbReference type="ARBA" id="ARBA00022771"/>
    </source>
</evidence>
<dbReference type="SMART" id="SM00575">
    <property type="entry name" value="ZnF_PMZ"/>
    <property type="match status" value="1"/>
</dbReference>
<evidence type="ECO:0000256" key="4">
    <source>
        <dbReference type="ARBA" id="ARBA00022833"/>
    </source>
</evidence>
<evidence type="ECO:0000313" key="9">
    <source>
        <dbReference type="EnsemblPlants" id="KRH37852"/>
    </source>
</evidence>
<dbReference type="GO" id="GO:0005634">
    <property type="term" value="C:nucleus"/>
    <property type="evidence" value="ECO:0007669"/>
    <property type="project" value="UniProtKB-SubCell"/>
</dbReference>
<gene>
    <name evidence="8" type="ORF">GLYMA_09G093700</name>
</gene>
<sequence>MRLDFSIEAQRRKELLVGKDSLHSLPELKLNPSLEKHGRDIYTHENFYIFQRVVDCILRGVVYNSSSHNATCSCKMFQSQGIPCRHILCVLKGKGLTEIPSNYNVNRWIKLANRKLVFDIADNVLDTFSKPENESKFISDTKGSGKRIKSGKEKAIEQQQKRMCLCKTCGQ</sequence>
<reference evidence="9" key="2">
    <citation type="submission" date="2018-02" db="UniProtKB">
        <authorList>
            <consortium name="EnsemblPlants"/>
        </authorList>
    </citation>
    <scope>IDENTIFICATION</scope>
    <source>
        <strain evidence="9">Williams 82</strain>
    </source>
</reference>
<name>A0A0R0I626_SOYBN</name>
<evidence type="ECO:0000259" key="7">
    <source>
        <dbReference type="PROSITE" id="PS50966"/>
    </source>
</evidence>
<dbReference type="InterPro" id="IPR006564">
    <property type="entry name" value="Znf_PMZ"/>
</dbReference>
<dbReference type="PANTHER" id="PTHR31669">
    <property type="entry name" value="PROTEIN FAR1-RELATED SEQUENCE 10-RELATED"/>
    <property type="match status" value="1"/>
</dbReference>
<dbReference type="GO" id="GO:0006355">
    <property type="term" value="P:regulation of DNA-templated transcription"/>
    <property type="evidence" value="ECO:0007669"/>
    <property type="project" value="UniProtKB-UniRule"/>
</dbReference>
<dbReference type="EnsemblPlants" id="KRH37852">
    <property type="protein sequence ID" value="KRH37852"/>
    <property type="gene ID" value="GLYMA_09G093700"/>
</dbReference>
<keyword evidence="4 6" id="KW-0862">Zinc</keyword>
<keyword evidence="10" id="KW-1185">Reference proteome</keyword>
<protein>
    <recommendedName>
        <fullName evidence="6">Protein FAR1-RELATED SEQUENCE</fullName>
    </recommendedName>
</protein>
<comment type="function">
    <text evidence="6">Putative transcription activator involved in regulating light control of development.</text>
</comment>
<accession>A0A0R0I626</accession>
<dbReference type="AlphaFoldDB" id="A0A0R0I626"/>
<dbReference type="PROSITE" id="PS50966">
    <property type="entry name" value="ZF_SWIM"/>
    <property type="match status" value="1"/>
</dbReference>
<dbReference type="Gramene" id="KRH37852">
    <property type="protein sequence ID" value="KRH37852"/>
    <property type="gene ID" value="GLYMA_09G093700"/>
</dbReference>
<evidence type="ECO:0000313" key="8">
    <source>
        <dbReference type="EMBL" id="KRH37852.1"/>
    </source>
</evidence>
<evidence type="ECO:0000256" key="5">
    <source>
        <dbReference type="PROSITE-ProRule" id="PRU00325"/>
    </source>
</evidence>
<keyword evidence="6" id="KW-0539">Nucleus</keyword>
<dbReference type="EMBL" id="CM000842">
    <property type="protein sequence ID" value="KRH37852.1"/>
    <property type="molecule type" value="Genomic_DNA"/>
</dbReference>
<dbReference type="Pfam" id="PF04434">
    <property type="entry name" value="SWIM"/>
    <property type="match status" value="1"/>
</dbReference>
<dbReference type="GO" id="GO:0008270">
    <property type="term" value="F:zinc ion binding"/>
    <property type="evidence" value="ECO:0007669"/>
    <property type="project" value="UniProtKB-UniRule"/>
</dbReference>
<dbReference type="STRING" id="3847.A0A0R0I626"/>
<evidence type="ECO:0000313" key="10">
    <source>
        <dbReference type="Proteomes" id="UP000008827"/>
    </source>
</evidence>
<evidence type="ECO:0000256" key="6">
    <source>
        <dbReference type="RuleBase" id="RU367018"/>
    </source>
</evidence>
<evidence type="ECO:0000256" key="1">
    <source>
        <dbReference type="ARBA" id="ARBA00005889"/>
    </source>
</evidence>
<evidence type="ECO:0000256" key="2">
    <source>
        <dbReference type="ARBA" id="ARBA00022723"/>
    </source>
</evidence>
<reference evidence="8 9" key="1">
    <citation type="journal article" date="2010" name="Nature">
        <title>Genome sequence of the palaeopolyploid soybean.</title>
        <authorList>
            <person name="Schmutz J."/>
            <person name="Cannon S.B."/>
            <person name="Schlueter J."/>
            <person name="Ma J."/>
            <person name="Mitros T."/>
            <person name="Nelson W."/>
            <person name="Hyten D.L."/>
            <person name="Song Q."/>
            <person name="Thelen J.J."/>
            <person name="Cheng J."/>
            <person name="Xu D."/>
            <person name="Hellsten U."/>
            <person name="May G.D."/>
            <person name="Yu Y."/>
            <person name="Sakurai T."/>
            <person name="Umezawa T."/>
            <person name="Bhattacharyya M.K."/>
            <person name="Sandhu D."/>
            <person name="Valliyodan B."/>
            <person name="Lindquist E."/>
            <person name="Peto M."/>
            <person name="Grant D."/>
            <person name="Shu S."/>
            <person name="Goodstein D."/>
            <person name="Barry K."/>
            <person name="Futrell-Griggs M."/>
            <person name="Abernathy B."/>
            <person name="Du J."/>
            <person name="Tian Z."/>
            <person name="Zhu L."/>
            <person name="Gill N."/>
            <person name="Joshi T."/>
            <person name="Libault M."/>
            <person name="Sethuraman A."/>
            <person name="Zhang X.-C."/>
            <person name="Shinozaki K."/>
            <person name="Nguyen H.T."/>
            <person name="Wing R.A."/>
            <person name="Cregan P."/>
            <person name="Specht J."/>
            <person name="Grimwood J."/>
            <person name="Rokhsar D."/>
            <person name="Stacey G."/>
            <person name="Shoemaker R.C."/>
            <person name="Jackson S.A."/>
        </authorList>
    </citation>
    <scope>NUCLEOTIDE SEQUENCE</scope>
    <source>
        <strain evidence="9">cv. Williams 82</strain>
        <tissue evidence="8">Callus</tissue>
    </source>
</reference>
<comment type="subcellular location">
    <subcellularLocation>
        <location evidence="6">Nucleus</location>
    </subcellularLocation>
</comment>
<dbReference type="InterPro" id="IPR031052">
    <property type="entry name" value="FHY3/FAR1"/>
</dbReference>
<feature type="domain" description="SWIM-type" evidence="7">
    <location>
        <begin position="63"/>
        <end position="95"/>
    </location>
</feature>
<keyword evidence="2 6" id="KW-0479">Metal-binding</keyword>
<organism evidence="8">
    <name type="scientific">Glycine max</name>
    <name type="common">Soybean</name>
    <name type="synonym">Glycine hispida</name>
    <dbReference type="NCBI Taxonomy" id="3847"/>
    <lineage>
        <taxon>Eukaryota</taxon>
        <taxon>Viridiplantae</taxon>
        <taxon>Streptophyta</taxon>
        <taxon>Embryophyta</taxon>
        <taxon>Tracheophyta</taxon>
        <taxon>Spermatophyta</taxon>
        <taxon>Magnoliopsida</taxon>
        <taxon>eudicotyledons</taxon>
        <taxon>Gunneridae</taxon>
        <taxon>Pentapetalae</taxon>
        <taxon>rosids</taxon>
        <taxon>fabids</taxon>
        <taxon>Fabales</taxon>
        <taxon>Fabaceae</taxon>
        <taxon>Papilionoideae</taxon>
        <taxon>50 kb inversion clade</taxon>
        <taxon>NPAAA clade</taxon>
        <taxon>indigoferoid/millettioid clade</taxon>
        <taxon>Phaseoleae</taxon>
        <taxon>Glycine</taxon>
        <taxon>Glycine subgen. Soja</taxon>
    </lineage>
</organism>
<comment type="similarity">
    <text evidence="1 6">Belongs to the FHY3/FAR1 family.</text>
</comment>
<dbReference type="Proteomes" id="UP000008827">
    <property type="component" value="Chromosome 9"/>
</dbReference>
<proteinExistence type="inferred from homology"/>